<dbReference type="SUPFAM" id="SSF52833">
    <property type="entry name" value="Thioredoxin-like"/>
    <property type="match status" value="1"/>
</dbReference>
<dbReference type="AlphaFoldDB" id="A0A6J4RRV1"/>
<sequence length="57" mass="5944">AAPLPPAAPTVAVGAPAPVFTLAGATRYGLLRTPVRLSDYRGQTVVLAFFYQARTKG</sequence>
<dbReference type="Gene3D" id="3.40.30.10">
    <property type="entry name" value="Glutaredoxin"/>
    <property type="match status" value="1"/>
</dbReference>
<proteinExistence type="predicted"/>
<organism evidence="1">
    <name type="scientific">uncultured Solirubrobacteraceae bacterium</name>
    <dbReference type="NCBI Taxonomy" id="1162706"/>
    <lineage>
        <taxon>Bacteria</taxon>
        <taxon>Bacillati</taxon>
        <taxon>Actinomycetota</taxon>
        <taxon>Thermoleophilia</taxon>
        <taxon>Solirubrobacterales</taxon>
        <taxon>Solirubrobacteraceae</taxon>
        <taxon>environmental samples</taxon>
    </lineage>
</organism>
<reference evidence="1" key="1">
    <citation type="submission" date="2020-02" db="EMBL/GenBank/DDBJ databases">
        <authorList>
            <person name="Meier V. D."/>
        </authorList>
    </citation>
    <scope>NUCLEOTIDE SEQUENCE</scope>
    <source>
        <strain evidence="1">AVDCRST_MAG38</strain>
    </source>
</reference>
<protein>
    <submittedName>
        <fullName evidence="1">Uncharacterized protein</fullName>
    </submittedName>
</protein>
<dbReference type="InterPro" id="IPR036249">
    <property type="entry name" value="Thioredoxin-like_sf"/>
</dbReference>
<gene>
    <name evidence="1" type="ORF">AVDCRST_MAG38-1563</name>
</gene>
<feature type="non-terminal residue" evidence="1">
    <location>
        <position position="1"/>
    </location>
</feature>
<evidence type="ECO:0000313" key="1">
    <source>
        <dbReference type="EMBL" id="CAA9474566.1"/>
    </source>
</evidence>
<accession>A0A6J4RRV1</accession>
<name>A0A6J4RRV1_9ACTN</name>
<dbReference type="EMBL" id="CADCVJ010000123">
    <property type="protein sequence ID" value="CAA9474566.1"/>
    <property type="molecule type" value="Genomic_DNA"/>
</dbReference>